<dbReference type="InterPro" id="IPR019734">
    <property type="entry name" value="TPR_rpt"/>
</dbReference>
<sequence length="903" mass="104019">MPSSDPLPPKESALFRKILKCYEMKQYKNGLKLAKQILTNPKFTEHGETLAMKGLTLNCLGRKEEAYDYVRRGLRNDLKSHVCWHVYGLLQRSDKKYEEAIKCYRNALKWEKDNIQILRDLSLLQIQMRDLEGYRETRHQLFKLRPSQHASWIGFAMSYHLLGDYDTANNILETFRASQTVETYDYKHSELLLYQIQVIQESGNYEKALQHLKKYQLQILDTLAVKETMGDLCLKLNRHDEARVVYGELLKRNPENIAYYEQYLKALKVGGQEETIEAYQKLQAEHQQSFCAKRLPLDVAQGDTFRTLVDEHLRRNLRKGVPPLFVNLRSLYRDEQKVRVITELVEGYHQNLTSSGYFAAEDKEQNLPKEPASALLWTLFYLAQHYDHLRESEKALDFINAAIDHTPTLIELFVTKGRVYKHAGDVLEAVKWMDEAQSLDTADRYINSKCAKYMLRANQIKEAEDICGKFTREGVSAMENLNEMQCMWFQTECALSYQRMEKWGEALKKCHEVDRHFSEIIEDQFDFHTYCMRKMTLRSYVGLLRLEDVLRRHPFYYRAAKCAIEVYVRLFDKPLPAESAEEELDTENLPPAELKKLRNKQRKAAKKKAEQENAQAAQANQKKENKQRNANQDGDPEAPQLDELIPDKLARPEDPLEKAIEFLRPLQLLGKDRIETHLMAFEIYSRRGKLLLMLQSLKRARAIAANNPTLHNCIIRFYKALEARIASKEIDESVKLVIDRERPKLFRGANSAAELNESFLAANRASNDALYEVAKIMYQLDEKRRDEAVKLLTSVELKNATLEITTKMFLLLKSGFFAGSPAEQLDKFKAACQKRFPLAVVFADVVPTVATTLTTAQSATSAGPVTTSVTGTTMSPAEQQPTTKTTTTTAQKQQKNGSEIKAN</sequence>
<feature type="repeat" description="TPR" evidence="3">
    <location>
        <begin position="81"/>
        <end position="114"/>
    </location>
</feature>
<dbReference type="InterPro" id="IPR011990">
    <property type="entry name" value="TPR-like_helical_dom_sf"/>
</dbReference>
<evidence type="ECO:0000256" key="1">
    <source>
        <dbReference type="ARBA" id="ARBA00022737"/>
    </source>
</evidence>
<dbReference type="FunFam" id="1.25.40.1040:FF:000003">
    <property type="entry name" value="N-terminal acetyltransferase A, auxiliary subunit"/>
    <property type="match status" value="1"/>
</dbReference>
<dbReference type="Pfam" id="PF13181">
    <property type="entry name" value="TPR_8"/>
    <property type="match status" value="1"/>
</dbReference>
<dbReference type="GO" id="GO:0031415">
    <property type="term" value="C:NatA complex"/>
    <property type="evidence" value="ECO:0007669"/>
    <property type="project" value="TreeGrafter"/>
</dbReference>
<dbReference type="InterPro" id="IPR021183">
    <property type="entry name" value="NatA_aux_su"/>
</dbReference>
<organism evidence="5">
    <name type="scientific">Culex pipiens</name>
    <name type="common">House mosquito</name>
    <dbReference type="NCBI Taxonomy" id="7175"/>
    <lineage>
        <taxon>Eukaryota</taxon>
        <taxon>Metazoa</taxon>
        <taxon>Ecdysozoa</taxon>
        <taxon>Arthropoda</taxon>
        <taxon>Hexapoda</taxon>
        <taxon>Insecta</taxon>
        <taxon>Pterygota</taxon>
        <taxon>Neoptera</taxon>
        <taxon>Endopterygota</taxon>
        <taxon>Diptera</taxon>
        <taxon>Nematocera</taxon>
        <taxon>Culicoidea</taxon>
        <taxon>Culicidae</taxon>
        <taxon>Culicinae</taxon>
        <taxon>Culicini</taxon>
        <taxon>Culex</taxon>
        <taxon>Culex</taxon>
    </lineage>
</organism>
<feature type="compositionally biased region" description="Basic residues" evidence="4">
    <location>
        <begin position="597"/>
        <end position="606"/>
    </location>
</feature>
<protein>
    <submittedName>
        <fullName evidence="5">N-alpha-acetyltransferase 16, NatA auxiliary subunit</fullName>
    </submittedName>
</protein>
<evidence type="ECO:0000313" key="5">
    <source>
        <dbReference type="EMBL" id="CAG6467089.1"/>
    </source>
</evidence>
<evidence type="ECO:0000256" key="4">
    <source>
        <dbReference type="SAM" id="MobiDB-lite"/>
    </source>
</evidence>
<keyword evidence="2 3" id="KW-0802">TPR repeat</keyword>
<dbReference type="EMBL" id="HBUE01057511">
    <property type="protein sequence ID" value="CAG6467089.1"/>
    <property type="molecule type" value="Transcribed_RNA"/>
</dbReference>
<dbReference type="PANTHER" id="PTHR22767">
    <property type="entry name" value="N-TERMINAL ACETYLTRANSFERASE-RELATED"/>
    <property type="match status" value="1"/>
</dbReference>
<dbReference type="SMART" id="SM00028">
    <property type="entry name" value="TPR"/>
    <property type="match status" value="5"/>
</dbReference>
<feature type="region of interest" description="Disordered" evidence="4">
    <location>
        <begin position="856"/>
        <end position="903"/>
    </location>
</feature>
<name>A0A8D8B3N8_CULPI</name>
<keyword evidence="5" id="KW-0808">Transferase</keyword>
<keyword evidence="1" id="KW-0677">Repeat</keyword>
<dbReference type="Gene3D" id="1.25.40.1010">
    <property type="match status" value="1"/>
</dbReference>
<reference evidence="5" key="1">
    <citation type="submission" date="2021-05" db="EMBL/GenBank/DDBJ databases">
        <authorList>
            <person name="Alioto T."/>
            <person name="Alioto T."/>
            <person name="Gomez Garrido J."/>
        </authorList>
    </citation>
    <scope>NUCLEOTIDE SEQUENCE</scope>
</reference>
<feature type="compositionally biased region" description="Low complexity" evidence="4">
    <location>
        <begin position="879"/>
        <end position="895"/>
    </location>
</feature>
<feature type="compositionally biased region" description="Polar residues" evidence="4">
    <location>
        <begin position="863"/>
        <end position="878"/>
    </location>
</feature>
<dbReference type="PIRSF" id="PIRSF000422">
    <property type="entry name" value="N-terminal-AcTrfase-A_aux_su"/>
    <property type="match status" value="1"/>
</dbReference>
<proteinExistence type="predicted"/>
<dbReference type="Gene3D" id="1.25.40.1040">
    <property type="match status" value="1"/>
</dbReference>
<evidence type="ECO:0000256" key="3">
    <source>
        <dbReference type="PROSITE-ProRule" id="PRU00339"/>
    </source>
</evidence>
<feature type="region of interest" description="Disordered" evidence="4">
    <location>
        <begin position="581"/>
        <end position="645"/>
    </location>
</feature>
<evidence type="ECO:0000256" key="2">
    <source>
        <dbReference type="ARBA" id="ARBA00022803"/>
    </source>
</evidence>
<dbReference type="PROSITE" id="PS50005">
    <property type="entry name" value="TPR"/>
    <property type="match status" value="1"/>
</dbReference>
<dbReference type="AlphaFoldDB" id="A0A8D8B3N8"/>
<dbReference type="SUPFAM" id="SSF48452">
    <property type="entry name" value="TPR-like"/>
    <property type="match status" value="1"/>
</dbReference>
<dbReference type="PANTHER" id="PTHR22767:SF2">
    <property type="entry name" value="N(ALPHA)-ACETYLTRANSFERASE 15_16, ISOFORM A"/>
    <property type="match status" value="1"/>
</dbReference>
<dbReference type="Pfam" id="PF12569">
    <property type="entry name" value="NatA_aux_su"/>
    <property type="match status" value="1"/>
</dbReference>
<dbReference type="GO" id="GO:0016740">
    <property type="term" value="F:transferase activity"/>
    <property type="evidence" value="ECO:0007669"/>
    <property type="project" value="UniProtKB-KW"/>
</dbReference>
<accession>A0A8D8B3N8</accession>